<name>A0A6B0Y0T2_9RHOB</name>
<feature type="transmembrane region" description="Helical" evidence="1">
    <location>
        <begin position="51"/>
        <end position="72"/>
    </location>
</feature>
<dbReference type="EMBL" id="VXRY01000177">
    <property type="protein sequence ID" value="MXY33340.1"/>
    <property type="molecule type" value="Genomic_DNA"/>
</dbReference>
<keyword evidence="1" id="KW-0472">Membrane</keyword>
<evidence type="ECO:0000313" key="2">
    <source>
        <dbReference type="EMBL" id="MXY33340.1"/>
    </source>
</evidence>
<organism evidence="2">
    <name type="scientific">Boseongicola sp. SB0664_bin_43</name>
    <dbReference type="NCBI Taxonomy" id="2604844"/>
    <lineage>
        <taxon>Bacteria</taxon>
        <taxon>Pseudomonadati</taxon>
        <taxon>Pseudomonadota</taxon>
        <taxon>Alphaproteobacteria</taxon>
        <taxon>Rhodobacterales</taxon>
        <taxon>Paracoccaceae</taxon>
        <taxon>Boseongicola</taxon>
    </lineage>
</organism>
<sequence length="92" mass="9294">MLSKLAVKSHGILLELSLWTLLAIGATGGFGICAALGQWTVGVPAGGAQSALFGPVVSFIGAVLFVAPVLFIRDIRQSIGALEEAGRCGNAA</sequence>
<evidence type="ECO:0000256" key="1">
    <source>
        <dbReference type="SAM" id="Phobius"/>
    </source>
</evidence>
<proteinExistence type="predicted"/>
<gene>
    <name evidence="2" type="ORF">F4Y60_04470</name>
</gene>
<comment type="caution">
    <text evidence="2">The sequence shown here is derived from an EMBL/GenBank/DDBJ whole genome shotgun (WGS) entry which is preliminary data.</text>
</comment>
<dbReference type="AlphaFoldDB" id="A0A6B0Y0T2"/>
<protein>
    <submittedName>
        <fullName evidence="2">Uncharacterized protein</fullName>
    </submittedName>
</protein>
<accession>A0A6B0Y0T2</accession>
<keyword evidence="1" id="KW-0812">Transmembrane</keyword>
<reference evidence="2" key="1">
    <citation type="submission" date="2019-09" db="EMBL/GenBank/DDBJ databases">
        <title>Characterisation of the sponge microbiome using genome-centric metagenomics.</title>
        <authorList>
            <person name="Engelberts J.P."/>
            <person name="Robbins S.J."/>
            <person name="De Goeij J.M."/>
            <person name="Aranda M."/>
            <person name="Bell S.C."/>
            <person name="Webster N.S."/>
        </authorList>
    </citation>
    <scope>NUCLEOTIDE SEQUENCE</scope>
    <source>
        <strain evidence="2">SB0664_bin_43</strain>
    </source>
</reference>
<keyword evidence="1" id="KW-1133">Transmembrane helix</keyword>
<feature type="transmembrane region" description="Helical" evidence="1">
    <location>
        <begin position="12"/>
        <end position="39"/>
    </location>
</feature>